<dbReference type="SUPFAM" id="SSF53756">
    <property type="entry name" value="UDP-Glycosyltransferase/glycogen phosphorylase"/>
    <property type="match status" value="1"/>
</dbReference>
<evidence type="ECO:0000313" key="9">
    <source>
        <dbReference type="EMBL" id="PSR99022.1"/>
    </source>
</evidence>
<dbReference type="EC" id="2.4.1.141" evidence="2 7"/>
<keyword evidence="7" id="KW-0328">Glycosyltransferase</keyword>
<proteinExistence type="inferred from homology"/>
<dbReference type="InterPro" id="IPR052474">
    <property type="entry name" value="UDP-GlcNAc_transferase"/>
</dbReference>
<evidence type="ECO:0000256" key="3">
    <source>
        <dbReference type="ARBA" id="ARBA00017468"/>
    </source>
</evidence>
<dbReference type="PANTHER" id="PTHR47043">
    <property type="entry name" value="UDP-N-ACETYLGLUCOSAMINE TRANSFERASE SUBUNIT ALG13"/>
    <property type="match status" value="1"/>
</dbReference>
<dbReference type="GO" id="GO:0006488">
    <property type="term" value="P:dolichol-linked oligosaccharide biosynthetic process"/>
    <property type="evidence" value="ECO:0007669"/>
    <property type="project" value="TreeGrafter"/>
</dbReference>
<protein>
    <recommendedName>
        <fullName evidence="3 7">UDP-N-acetylglucosamine transferase subunit ALG13</fullName>
        <ecNumber evidence="2 7">2.4.1.141</ecNumber>
    </recommendedName>
    <alternativeName>
        <fullName evidence="5 7">Asparagine-linked glycosylation protein 13</fullName>
    </alternativeName>
</protein>
<evidence type="ECO:0000313" key="10">
    <source>
        <dbReference type="Proteomes" id="UP000241462"/>
    </source>
</evidence>
<dbReference type="GO" id="GO:0004577">
    <property type="term" value="F:N-acetylglucosaminyldiphosphodolichol N-acetylglucosaminyltransferase activity"/>
    <property type="evidence" value="ECO:0007669"/>
    <property type="project" value="UniProtKB-EC"/>
</dbReference>
<dbReference type="GO" id="GO:0043541">
    <property type="term" value="C:UDP-N-acetylglucosamine transferase complex"/>
    <property type="evidence" value="ECO:0007669"/>
    <property type="project" value="TreeGrafter"/>
</dbReference>
<organism evidence="9 10">
    <name type="scientific">Coniella lustricola</name>
    <dbReference type="NCBI Taxonomy" id="2025994"/>
    <lineage>
        <taxon>Eukaryota</taxon>
        <taxon>Fungi</taxon>
        <taxon>Dikarya</taxon>
        <taxon>Ascomycota</taxon>
        <taxon>Pezizomycotina</taxon>
        <taxon>Sordariomycetes</taxon>
        <taxon>Sordariomycetidae</taxon>
        <taxon>Diaporthales</taxon>
        <taxon>Schizoparmaceae</taxon>
        <taxon>Coniella</taxon>
    </lineage>
</organism>
<keyword evidence="10" id="KW-1185">Reference proteome</keyword>
<dbReference type="STRING" id="2025994.A0A2T3AHZ3"/>
<evidence type="ECO:0000256" key="6">
    <source>
        <dbReference type="ARBA" id="ARBA00048184"/>
    </source>
</evidence>
<dbReference type="Gene3D" id="3.40.50.2000">
    <property type="entry name" value="Glycogen Phosphorylase B"/>
    <property type="match status" value="1"/>
</dbReference>
<evidence type="ECO:0000256" key="7">
    <source>
        <dbReference type="RuleBase" id="RU362128"/>
    </source>
</evidence>
<evidence type="ECO:0000256" key="5">
    <source>
        <dbReference type="ARBA" id="ARBA00032061"/>
    </source>
</evidence>
<sequence length="197" mass="21474">MKTGPHSRVALVTGGATVVFRELVDETLMPKFLTALQDHGFSTLLLQCGVYHDQVLAKLASREPDNLTIEVFDFDPDLKGRMRICRGEANLQPAGVVISHAGTGTIADCAEVQVAQIIVANPNLMDNHQHEFAQSMARDHASLVHGRLGSLHEAIPEALAVIKSLGLDSLEPYQEPVFPLRDEDRLTLIDQVIAHGV</sequence>
<dbReference type="InterPro" id="IPR007235">
    <property type="entry name" value="Glyco_trans_28_C"/>
</dbReference>
<dbReference type="EMBL" id="KZ678387">
    <property type="protein sequence ID" value="PSR99022.1"/>
    <property type="molecule type" value="Genomic_DNA"/>
</dbReference>
<accession>A0A2T3AHZ3</accession>
<evidence type="ECO:0000259" key="8">
    <source>
        <dbReference type="Pfam" id="PF04101"/>
    </source>
</evidence>
<comment type="catalytic activity">
    <reaction evidence="6">
        <text>an N-acetyl-alpha-D-glucosaminyl-diphospho-di-trans,poly-cis-dolichol + UDP-N-acetyl-alpha-D-glucosamine = an N,N'-diacetylchitobiosyl-diphospho-di-trans,poly-cis-dolichol + UDP + H(+)</text>
        <dbReference type="Rhea" id="RHEA:23380"/>
        <dbReference type="Rhea" id="RHEA-COMP:19507"/>
        <dbReference type="Rhea" id="RHEA-COMP:19510"/>
        <dbReference type="ChEBI" id="CHEBI:15378"/>
        <dbReference type="ChEBI" id="CHEBI:57269"/>
        <dbReference type="ChEBI" id="CHEBI:57705"/>
        <dbReference type="ChEBI" id="CHEBI:58223"/>
        <dbReference type="ChEBI" id="CHEBI:58427"/>
        <dbReference type="EC" id="2.4.1.141"/>
    </reaction>
</comment>
<evidence type="ECO:0000256" key="1">
    <source>
        <dbReference type="ARBA" id="ARBA00011198"/>
    </source>
</evidence>
<gene>
    <name evidence="7" type="primary">ALG13</name>
    <name evidence="9" type="ORF">BD289DRAFT_67153</name>
</gene>
<evidence type="ECO:0000256" key="2">
    <source>
        <dbReference type="ARBA" id="ARBA00012614"/>
    </source>
</evidence>
<keyword evidence="7" id="KW-0256">Endoplasmic reticulum</keyword>
<comment type="subcellular location">
    <subcellularLocation>
        <location evidence="7">Endoplasmic reticulum</location>
    </subcellularLocation>
</comment>
<dbReference type="Pfam" id="PF04101">
    <property type="entry name" value="Glyco_tran_28_C"/>
    <property type="match status" value="1"/>
</dbReference>
<dbReference type="InParanoid" id="A0A2T3AHZ3"/>
<dbReference type="PANTHER" id="PTHR47043:SF1">
    <property type="entry name" value="UDP-N-ACETYLGLUCOSAMINE TRANSFERASE SUBUNIT ALG13"/>
    <property type="match status" value="1"/>
</dbReference>
<dbReference type="FunCoup" id="A0A2T3AHZ3">
    <property type="interactions" value="311"/>
</dbReference>
<comment type="subunit">
    <text evidence="1 7">Heterodimer with ALG14 to form a functional enzyme.</text>
</comment>
<evidence type="ECO:0000256" key="4">
    <source>
        <dbReference type="ARBA" id="ARBA00024804"/>
    </source>
</evidence>
<comment type="function">
    <text evidence="4 7">Involved in protein N-glycosylation. Essential for the second step of the dolichol-linked oligosaccharide pathway.</text>
</comment>
<name>A0A2T3AHZ3_9PEZI</name>
<dbReference type="Proteomes" id="UP000241462">
    <property type="component" value="Unassembled WGS sequence"/>
</dbReference>
<feature type="domain" description="Glycosyl transferase family 28 C-terminal" evidence="8">
    <location>
        <begin position="10"/>
        <end position="144"/>
    </location>
</feature>
<dbReference type="AlphaFoldDB" id="A0A2T3AHZ3"/>
<reference evidence="9 10" key="1">
    <citation type="journal article" date="2018" name="Mycol. Prog.">
        <title>Coniella lustricola, a new species from submerged detritus.</title>
        <authorList>
            <person name="Raudabaugh D.B."/>
            <person name="Iturriaga T."/>
            <person name="Carver A."/>
            <person name="Mondo S."/>
            <person name="Pangilinan J."/>
            <person name="Lipzen A."/>
            <person name="He G."/>
            <person name="Amirebrahimi M."/>
            <person name="Grigoriev I.V."/>
            <person name="Miller A.N."/>
        </authorList>
    </citation>
    <scope>NUCLEOTIDE SEQUENCE [LARGE SCALE GENOMIC DNA]</scope>
    <source>
        <strain evidence="9 10">B22-T-1</strain>
    </source>
</reference>
<keyword evidence="7" id="KW-0808">Transferase</keyword>
<dbReference type="OrthoDB" id="20273at2759"/>
<comment type="similarity">
    <text evidence="7">Belongs to the glycosyltransferase 28 family.</text>
</comment>